<dbReference type="PROSITE" id="PS51257">
    <property type="entry name" value="PROKAR_LIPOPROTEIN"/>
    <property type="match status" value="1"/>
</dbReference>
<keyword evidence="4" id="KW-1185">Reference proteome</keyword>
<feature type="domain" description="Peptidase C51" evidence="2">
    <location>
        <begin position="46"/>
        <end position="166"/>
    </location>
</feature>
<accession>A0ABW5U3N2</accession>
<evidence type="ECO:0000256" key="1">
    <source>
        <dbReference type="SAM" id="SignalP"/>
    </source>
</evidence>
<dbReference type="EMBL" id="JBHUMP010000009">
    <property type="protein sequence ID" value="MFD2740294.1"/>
    <property type="molecule type" value="Genomic_DNA"/>
</dbReference>
<proteinExistence type="predicted"/>
<name>A0ABW5U3N2_9RHOB</name>
<dbReference type="Pfam" id="PF05257">
    <property type="entry name" value="CHAP"/>
    <property type="match status" value="1"/>
</dbReference>
<reference evidence="4" key="1">
    <citation type="journal article" date="2019" name="Int. J. Syst. Evol. Microbiol.">
        <title>The Global Catalogue of Microorganisms (GCM) 10K type strain sequencing project: providing services to taxonomists for standard genome sequencing and annotation.</title>
        <authorList>
            <consortium name="The Broad Institute Genomics Platform"/>
            <consortium name="The Broad Institute Genome Sequencing Center for Infectious Disease"/>
            <person name="Wu L."/>
            <person name="Ma J."/>
        </authorList>
    </citation>
    <scope>NUCLEOTIDE SEQUENCE [LARGE SCALE GENOMIC DNA]</scope>
    <source>
        <strain evidence="4">TISTR 2562</strain>
    </source>
</reference>
<evidence type="ECO:0000313" key="3">
    <source>
        <dbReference type="EMBL" id="MFD2740294.1"/>
    </source>
</evidence>
<dbReference type="RefSeq" id="WP_386374701.1">
    <property type="nucleotide sequence ID" value="NZ_JBHUMP010000009.1"/>
</dbReference>
<dbReference type="InterPro" id="IPR038765">
    <property type="entry name" value="Papain-like_cys_pep_sf"/>
</dbReference>
<dbReference type="Proteomes" id="UP001597474">
    <property type="component" value="Unassembled WGS sequence"/>
</dbReference>
<dbReference type="SUPFAM" id="SSF54001">
    <property type="entry name" value="Cysteine proteinases"/>
    <property type="match status" value="1"/>
</dbReference>
<dbReference type="InterPro" id="IPR007921">
    <property type="entry name" value="CHAP_dom"/>
</dbReference>
<dbReference type="PROSITE" id="PS50911">
    <property type="entry name" value="CHAP"/>
    <property type="match status" value="1"/>
</dbReference>
<keyword evidence="1" id="KW-0732">Signal</keyword>
<comment type="caution">
    <text evidence="3">The sequence shown here is derived from an EMBL/GenBank/DDBJ whole genome shotgun (WGS) entry which is preliminary data.</text>
</comment>
<sequence length="199" mass="21864">MHLFPARLPLSRLSALCATLFLLGGCASLPTDQTGDEPLGTLAFAQINPGRGAMALREVERLRAKGRRVWCVPFARNVSGIDIRGDAKTWWPQAQGRFEQGHQPRVGAVMAFRETRRLPLGHVAVVSDIVSPRKVLIDHANWHRNQVSLGMAVIDVSEGNDWSAVRVESQPDSFGRVYPLRGFISAPPRRQAHGATASE</sequence>
<dbReference type="Gene3D" id="3.90.1720.10">
    <property type="entry name" value="endopeptidase domain like (from Nostoc punctiforme)"/>
    <property type="match status" value="1"/>
</dbReference>
<feature type="signal peptide" evidence="1">
    <location>
        <begin position="1"/>
        <end position="17"/>
    </location>
</feature>
<evidence type="ECO:0000313" key="4">
    <source>
        <dbReference type="Proteomes" id="UP001597474"/>
    </source>
</evidence>
<organism evidence="3 4">
    <name type="scientific">Sulfitobacter aestuarii</name>
    <dbReference type="NCBI Taxonomy" id="2161676"/>
    <lineage>
        <taxon>Bacteria</taxon>
        <taxon>Pseudomonadati</taxon>
        <taxon>Pseudomonadota</taxon>
        <taxon>Alphaproteobacteria</taxon>
        <taxon>Rhodobacterales</taxon>
        <taxon>Roseobacteraceae</taxon>
        <taxon>Sulfitobacter</taxon>
    </lineage>
</organism>
<gene>
    <name evidence="3" type="ORF">ACFSUD_11970</name>
</gene>
<protein>
    <submittedName>
        <fullName evidence="3">CHAP domain-containing protein</fullName>
    </submittedName>
</protein>
<feature type="chain" id="PRO_5045144128" evidence="1">
    <location>
        <begin position="18"/>
        <end position="199"/>
    </location>
</feature>
<evidence type="ECO:0000259" key="2">
    <source>
        <dbReference type="PROSITE" id="PS50911"/>
    </source>
</evidence>